<reference evidence="1" key="2">
    <citation type="submission" date="2005-06" db="EMBL/GenBank/DDBJ databases">
        <title>Sequencing of the draft genome and assembly of Crocosphaera watsonii WH 8501.</title>
        <authorList>
            <consortium name="US DOE Joint Genome Institute (JGI-PGF)"/>
            <person name="Copeland A."/>
            <person name="Lucas S."/>
            <person name="Lapidus A."/>
            <person name="Barry K."/>
            <person name="Detter C."/>
            <person name="Glavina T."/>
            <person name="Hammon N."/>
            <person name="Israni S."/>
            <person name="Pitluck S."/>
            <person name="Richardson P."/>
        </authorList>
    </citation>
    <scope>NUCLEOTIDE SEQUENCE [LARGE SCALE GENOMIC DNA]</scope>
    <source>
        <strain evidence="1">WH 8501</strain>
    </source>
</reference>
<protein>
    <recommendedName>
        <fullName evidence="3">Methyltransferase domain-containing protein</fullName>
    </recommendedName>
</protein>
<dbReference type="KEGG" id="cwa:CwatDRAFT_0609"/>
<accession>Q4BX28</accession>
<dbReference type="OrthoDB" id="8249676at2"/>
<gene>
    <name evidence="1" type="ORF">CwatDRAFT_0609</name>
</gene>
<name>Q4BX28_CROWT</name>
<dbReference type="Pfam" id="PF13489">
    <property type="entry name" value="Methyltransf_23"/>
    <property type="match status" value="1"/>
</dbReference>
<evidence type="ECO:0000313" key="1">
    <source>
        <dbReference type="EMBL" id="EAM48458.1"/>
    </source>
</evidence>
<evidence type="ECO:0008006" key="3">
    <source>
        <dbReference type="Google" id="ProtNLM"/>
    </source>
</evidence>
<keyword evidence="2" id="KW-1185">Reference proteome</keyword>
<dbReference type="Proteomes" id="UP000003922">
    <property type="component" value="Unassembled WGS sequence"/>
</dbReference>
<evidence type="ECO:0000313" key="2">
    <source>
        <dbReference type="Proteomes" id="UP000003922"/>
    </source>
</evidence>
<reference evidence="1" key="1">
    <citation type="submission" date="2004-02" db="EMBL/GenBank/DDBJ databases">
        <authorList>
            <consortium name="DOE Joint Genome Institute"/>
        </authorList>
    </citation>
    <scope>NUCLEOTIDE SEQUENCE [LARGE SCALE GENOMIC DNA]</scope>
    <source>
        <strain evidence="1">WH 8501</strain>
    </source>
</reference>
<proteinExistence type="predicted"/>
<reference evidence="1" key="3">
    <citation type="submission" date="2016-12" db="EMBL/GenBank/DDBJ databases">
        <title>Annotation of the draft genome assembly of Crocosphaera watsonii WH 8501.</title>
        <authorList>
            <consortium name="US DOE Joint Genome Institute (JGI-ORNL)"/>
            <person name="Larimer F."/>
            <person name="Land M."/>
        </authorList>
    </citation>
    <scope>NUCLEOTIDE SEQUENCE</scope>
    <source>
        <strain evidence="1">WH 8501</strain>
    </source>
</reference>
<sequence>MTNKKDDKLFLYYEREKTLPTFARFKTVEDLDKYESQRARIFTEKLKLPTQLFKGIKLLEFGPDSGENSLAFARWGASLTLVEPNSDAHVPIKNYLENFGLKDKLDVLVEEEISKFTSQKKYQFIDAEGFIYTFRPESIWLNLFKDLLDDQGFCLINYYEASGGFLELILKLIHAKTKTLRGLSPEENAWQLFESKWNSIPHTRSFKSWVMDVLENPFVRYEYFFDASELCQQLFDYGYSVYSSWPNYQDTLSIYWHKMQLSEAEKLNNNLDYIARSRLGFLLGKKLFLTVQSSEKVKEINDYAHQLTRVVDHAIDDLDSDKIWQAYHYLEPIKNILIGDTVLANSIQDKQEAIKLVETLQTVMQLLTKNDSDDIEQFCNTNPLFIKSWGIPYHFIVFQKQKS</sequence>
<organism evidence="1 2">
    <name type="scientific">Crocosphaera watsonii WH 8501</name>
    <dbReference type="NCBI Taxonomy" id="165597"/>
    <lineage>
        <taxon>Bacteria</taxon>
        <taxon>Bacillati</taxon>
        <taxon>Cyanobacteriota</taxon>
        <taxon>Cyanophyceae</taxon>
        <taxon>Oscillatoriophycideae</taxon>
        <taxon>Chroococcales</taxon>
        <taxon>Aphanothecaceae</taxon>
        <taxon>Crocosphaera</taxon>
    </lineage>
</organism>
<dbReference type="InterPro" id="IPR029063">
    <property type="entry name" value="SAM-dependent_MTases_sf"/>
</dbReference>
<dbReference type="AlphaFoldDB" id="Q4BX28"/>
<dbReference type="SUPFAM" id="SSF53335">
    <property type="entry name" value="S-adenosyl-L-methionine-dependent methyltransferases"/>
    <property type="match status" value="1"/>
</dbReference>
<dbReference type="EMBL" id="AADV02000143">
    <property type="protein sequence ID" value="EAM48458.1"/>
    <property type="molecule type" value="Genomic_DNA"/>
</dbReference>
<dbReference type="RefSeq" id="WP_007307758.1">
    <property type="nucleotide sequence ID" value="NZ_AADV02000143.1"/>
</dbReference>
<comment type="caution">
    <text evidence="1">The sequence shown here is derived from an EMBL/GenBank/DDBJ whole genome shotgun (WGS) entry which is preliminary data.</text>
</comment>